<feature type="compositionally biased region" description="Basic and acidic residues" evidence="1">
    <location>
        <begin position="353"/>
        <end position="365"/>
    </location>
</feature>
<dbReference type="SUPFAM" id="SSF53300">
    <property type="entry name" value="vWA-like"/>
    <property type="match status" value="1"/>
</dbReference>
<dbReference type="EMBL" id="LR798275">
    <property type="protein sequence ID" value="CAB5219498.1"/>
    <property type="molecule type" value="Genomic_DNA"/>
</dbReference>
<proteinExistence type="predicted"/>
<reference evidence="3" key="1">
    <citation type="submission" date="2020-05" db="EMBL/GenBank/DDBJ databases">
        <authorList>
            <person name="Chiriac C."/>
            <person name="Salcher M."/>
            <person name="Ghai R."/>
            <person name="Kavagutti S V."/>
        </authorList>
    </citation>
    <scope>NUCLEOTIDE SEQUENCE</scope>
</reference>
<dbReference type="InterPro" id="IPR036465">
    <property type="entry name" value="vWFA_dom_sf"/>
</dbReference>
<sequence length="686" mass="77766">MAKHTRITEWQYDYGSAWNKWLTENQIEQSEWDTSSATIDRLVKQSGRTREEVQSERYQAYYELRNRFGEDMNVVKADKEQVLLIRNNELDSACAVYQRADRILTGLPIVVYLNDEVEGQESAPAWNDGKNITFNAKAIKTIDESTIESLHGLNYHEIAHLLFTPRVGTALGKWVAERQIVKNEQTYDLPDGSQTTHTWEYKDTPDQKRQQAFNILEDCRAEYYLTLKYPSVRPFLVNLIGQYLIEHPEQMNENFTLLAGRRYFSLNARRMSGALYEKQYGREQAELVYAITNEYRTLVFPRDYTRAQELIEKFMTILPDSVNSPNGCGHRPVMRNGKPLSEKEQESLLGTDPDNKAGKGDKPEPSEVLGWSNEGDSNTGIIDPETKDFNTDKNKELAETLEQAVQRAKADPALRKKVQDTSKAITKDGSTKSILGKSARSKDTPTATEITASRLFGQELERIRIDSDPAWNLEKPTGKLNVRRAMNADVNEIGKLFDRWELGNDDYDIEASILIDRSGSMYSEIGSACRSAWVIKRGIERINGKVSVMTFSTVSRMLYERDDKALAGEVNIVEANGGTDPYYALVETARIMSQSQAKTKLVFLLTDGGFGKENDLVIEQLKNEGVYVSVVFLGSGRWVEELLANEEQRIAYAHGAHDFRAITEPIDLVKVAKDVVRANIKGVVRS</sequence>
<gene>
    <name evidence="2" type="ORF">UFOVP113_91</name>
    <name evidence="3" type="ORF">UFOVP225_78</name>
</gene>
<accession>A0A6J7WRR5</accession>
<dbReference type="Gene3D" id="3.40.50.410">
    <property type="entry name" value="von Willebrand factor, type A domain"/>
    <property type="match status" value="1"/>
</dbReference>
<dbReference type="EMBL" id="LR796231">
    <property type="protein sequence ID" value="CAB4128788.1"/>
    <property type="molecule type" value="Genomic_DNA"/>
</dbReference>
<evidence type="ECO:0000313" key="2">
    <source>
        <dbReference type="EMBL" id="CAB4128788.1"/>
    </source>
</evidence>
<evidence type="ECO:0000313" key="3">
    <source>
        <dbReference type="EMBL" id="CAB5219498.1"/>
    </source>
</evidence>
<evidence type="ECO:0000256" key="1">
    <source>
        <dbReference type="SAM" id="MobiDB-lite"/>
    </source>
</evidence>
<organism evidence="3">
    <name type="scientific">uncultured Caudovirales phage</name>
    <dbReference type="NCBI Taxonomy" id="2100421"/>
    <lineage>
        <taxon>Viruses</taxon>
        <taxon>Duplodnaviria</taxon>
        <taxon>Heunggongvirae</taxon>
        <taxon>Uroviricota</taxon>
        <taxon>Caudoviricetes</taxon>
        <taxon>Peduoviridae</taxon>
        <taxon>Maltschvirus</taxon>
        <taxon>Maltschvirus maltsch</taxon>
    </lineage>
</organism>
<feature type="region of interest" description="Disordered" evidence="1">
    <location>
        <begin position="325"/>
        <end position="388"/>
    </location>
</feature>
<name>A0A6J7WRR5_9CAUD</name>
<dbReference type="CDD" id="cd00198">
    <property type="entry name" value="vWFA"/>
    <property type="match status" value="1"/>
</dbReference>
<protein>
    <submittedName>
        <fullName evidence="3">VWFA domain containing protein</fullName>
    </submittedName>
</protein>